<feature type="domain" description="Protein kinase" evidence="2">
    <location>
        <begin position="1"/>
        <end position="254"/>
    </location>
</feature>
<protein>
    <recommendedName>
        <fullName evidence="2">Protein kinase domain-containing protein</fullName>
    </recommendedName>
</protein>
<reference evidence="3 4" key="1">
    <citation type="submission" date="2019-09" db="EMBL/GenBank/DDBJ databases">
        <title>Report of infection by Mycobacterium simiae a patient suffering from pulmonary tuberculosis.</title>
        <authorList>
            <person name="Mohanty P.S."/>
            <person name="Bansal A.K."/>
            <person name="Singh H."/>
            <person name="Sharma S."/>
            <person name="Patil S.A."/>
            <person name="Upadhaya P."/>
            <person name="Singh P.K."/>
            <person name="Kumar D."/>
            <person name="Kumar S."/>
            <person name="Singh R.K."/>
            <person name="Chaudhary B."/>
        </authorList>
    </citation>
    <scope>NUCLEOTIDE SEQUENCE [LARGE SCALE GENOMIC DNA]</scope>
    <source>
        <strain evidence="3 4">JAL-560-SIM</strain>
    </source>
</reference>
<feature type="region of interest" description="Disordered" evidence="1">
    <location>
        <begin position="214"/>
        <end position="264"/>
    </location>
</feature>
<dbReference type="RefSeq" id="WP_149655376.1">
    <property type="nucleotide sequence ID" value="NZ_VTZN01000132.1"/>
</dbReference>
<dbReference type="InterPro" id="IPR011009">
    <property type="entry name" value="Kinase-like_dom_sf"/>
</dbReference>
<keyword evidence="4" id="KW-1185">Reference proteome</keyword>
<evidence type="ECO:0000256" key="1">
    <source>
        <dbReference type="SAM" id="MobiDB-lite"/>
    </source>
</evidence>
<dbReference type="AlphaFoldDB" id="A0A5B1BMT1"/>
<dbReference type="Proteomes" id="UP000324701">
    <property type="component" value="Unassembled WGS sequence"/>
</dbReference>
<accession>A0A5B1BMT1</accession>
<dbReference type="EMBL" id="VTZN01000132">
    <property type="protein sequence ID" value="KAA1248770.1"/>
    <property type="molecule type" value="Genomic_DNA"/>
</dbReference>
<name>A0A5B1BMT1_MYCSI</name>
<dbReference type="GO" id="GO:0004672">
    <property type="term" value="F:protein kinase activity"/>
    <property type="evidence" value="ECO:0007669"/>
    <property type="project" value="InterPro"/>
</dbReference>
<dbReference type="PROSITE" id="PS50011">
    <property type="entry name" value="PROTEIN_KINASE_DOM"/>
    <property type="match status" value="1"/>
</dbReference>
<evidence type="ECO:0000313" key="4">
    <source>
        <dbReference type="Proteomes" id="UP000324701"/>
    </source>
</evidence>
<gene>
    <name evidence="3" type="ORF">F0Q45_18805</name>
</gene>
<comment type="caution">
    <text evidence="3">The sequence shown here is derived from an EMBL/GenBank/DDBJ whole genome shotgun (WGS) entry which is preliminary data.</text>
</comment>
<sequence length="264" mass="28827">MAGYRDAGAMLVAETYSGGDPAWLLGTAMAGYRGAAVVSSGGMDTVYLARHPSLPRRDALKILDGSHARDSRFRARFMHAGHRHNLLHRDVQPASMLLSAGLPGEEERVVLADFGIASRSNDNYGPTQTGDVITRTDIYSLGRSLFHLLAGRAPCDDRLGLAAVMMARVQSPRNGSAIWSTGCRGVSAKSLLARWQRILTNDFTLRAVLPAQFGPPLASTPRPDRNHRILPVRSRYASSPPARRSGMRPRHPIGSQRGRSRPQW</sequence>
<evidence type="ECO:0000313" key="3">
    <source>
        <dbReference type="EMBL" id="KAA1248770.1"/>
    </source>
</evidence>
<evidence type="ECO:0000259" key="2">
    <source>
        <dbReference type="PROSITE" id="PS50011"/>
    </source>
</evidence>
<dbReference type="Gene3D" id="1.10.510.10">
    <property type="entry name" value="Transferase(Phosphotransferase) domain 1"/>
    <property type="match status" value="1"/>
</dbReference>
<feature type="compositionally biased region" description="Low complexity" evidence="1">
    <location>
        <begin position="233"/>
        <end position="244"/>
    </location>
</feature>
<dbReference type="SUPFAM" id="SSF56112">
    <property type="entry name" value="Protein kinase-like (PK-like)"/>
    <property type="match status" value="1"/>
</dbReference>
<dbReference type="OrthoDB" id="5622056at2"/>
<dbReference type="InterPro" id="IPR000719">
    <property type="entry name" value="Prot_kinase_dom"/>
</dbReference>
<dbReference type="GO" id="GO:0005524">
    <property type="term" value="F:ATP binding"/>
    <property type="evidence" value="ECO:0007669"/>
    <property type="project" value="InterPro"/>
</dbReference>
<dbReference type="SMART" id="SM00220">
    <property type="entry name" value="S_TKc"/>
    <property type="match status" value="1"/>
</dbReference>
<proteinExistence type="predicted"/>
<organism evidence="3 4">
    <name type="scientific">Mycobacterium simiae</name>
    <name type="common">Mycobacterium habana</name>
    <dbReference type="NCBI Taxonomy" id="1784"/>
    <lineage>
        <taxon>Bacteria</taxon>
        <taxon>Bacillati</taxon>
        <taxon>Actinomycetota</taxon>
        <taxon>Actinomycetes</taxon>
        <taxon>Mycobacteriales</taxon>
        <taxon>Mycobacteriaceae</taxon>
        <taxon>Mycobacterium</taxon>
        <taxon>Mycobacterium simiae complex</taxon>
    </lineage>
</organism>